<dbReference type="InterPro" id="IPR000566">
    <property type="entry name" value="Lipocln_cytosolic_FA-bd_dom"/>
</dbReference>
<dbReference type="Gene3D" id="2.40.128.20">
    <property type="match status" value="1"/>
</dbReference>
<evidence type="ECO:0000313" key="4">
    <source>
        <dbReference type="Proteomes" id="UP000694844"/>
    </source>
</evidence>
<dbReference type="KEGG" id="cvn:111131078"/>
<dbReference type="InterPro" id="IPR012674">
    <property type="entry name" value="Calycin"/>
</dbReference>
<gene>
    <name evidence="5" type="primary">LOC111131078</name>
</gene>
<reference evidence="5" key="1">
    <citation type="submission" date="2025-08" db="UniProtKB">
        <authorList>
            <consortium name="RefSeq"/>
        </authorList>
    </citation>
    <scope>IDENTIFICATION</scope>
    <source>
        <tissue evidence="5">Whole sample</tissue>
    </source>
</reference>
<accession>A0A8B8E2Y6</accession>
<dbReference type="SUPFAM" id="SSF50814">
    <property type="entry name" value="Lipocalins"/>
    <property type="match status" value="1"/>
</dbReference>
<feature type="domain" description="Lipocalin/cytosolic fatty-acid binding" evidence="3">
    <location>
        <begin position="51"/>
        <end position="164"/>
    </location>
</feature>
<evidence type="ECO:0000313" key="5">
    <source>
        <dbReference type="RefSeq" id="XP_022334128.1"/>
    </source>
</evidence>
<organism evidence="4 5">
    <name type="scientific">Crassostrea virginica</name>
    <name type="common">Eastern oyster</name>
    <dbReference type="NCBI Taxonomy" id="6565"/>
    <lineage>
        <taxon>Eukaryota</taxon>
        <taxon>Metazoa</taxon>
        <taxon>Spiralia</taxon>
        <taxon>Lophotrochozoa</taxon>
        <taxon>Mollusca</taxon>
        <taxon>Bivalvia</taxon>
        <taxon>Autobranchia</taxon>
        <taxon>Pteriomorphia</taxon>
        <taxon>Ostreida</taxon>
        <taxon>Ostreoidea</taxon>
        <taxon>Ostreidae</taxon>
        <taxon>Crassostrea</taxon>
    </lineage>
</organism>
<dbReference type="InterPro" id="IPR031259">
    <property type="entry name" value="ILBP"/>
</dbReference>
<dbReference type="Proteomes" id="UP000694844">
    <property type="component" value="Chromosome 4"/>
</dbReference>
<protein>
    <submittedName>
        <fullName evidence="5">Fatty acid-binding protein-like</fullName>
    </submittedName>
</protein>
<dbReference type="OrthoDB" id="412780at2759"/>
<dbReference type="PRINTS" id="PR00178">
    <property type="entry name" value="FATTYACIDBP"/>
</dbReference>
<dbReference type="PANTHER" id="PTHR11955">
    <property type="entry name" value="FATTY ACID BINDING PROTEIN"/>
    <property type="match status" value="1"/>
</dbReference>
<dbReference type="GO" id="GO:0008289">
    <property type="term" value="F:lipid binding"/>
    <property type="evidence" value="ECO:0007669"/>
    <property type="project" value="UniProtKB-KW"/>
</dbReference>
<dbReference type="InterPro" id="IPR000463">
    <property type="entry name" value="Fatty_acid-bd"/>
</dbReference>
<dbReference type="GeneID" id="111131078"/>
<dbReference type="RefSeq" id="XP_022334128.1">
    <property type="nucleotide sequence ID" value="XM_022478420.1"/>
</dbReference>
<evidence type="ECO:0000256" key="2">
    <source>
        <dbReference type="ARBA" id="ARBA00023121"/>
    </source>
</evidence>
<keyword evidence="4" id="KW-1185">Reference proteome</keyword>
<dbReference type="AlphaFoldDB" id="A0A8B8E2Y6"/>
<keyword evidence="2" id="KW-0446">Lipid-binding</keyword>
<sequence>MDHSNFFQNELSAFGGLYTQQRTKLQAILGKHTDHSVTGAQNQLKMSQFIGKWKAVGNENLDELFKACGVDEEMRSKAKEGLIQPIQEINIKGDEYSIKTTVGHLSTEVCFKLGVTFPSSSMDGKKIMVTYNMNGDTLEEVQTYGDYEAVISRKVTGDDLVSTITGQGKTATICYKRI</sequence>
<dbReference type="CDD" id="cd00742">
    <property type="entry name" value="FABP"/>
    <property type="match status" value="1"/>
</dbReference>
<evidence type="ECO:0000256" key="1">
    <source>
        <dbReference type="ARBA" id="ARBA00008390"/>
    </source>
</evidence>
<name>A0A8B8E2Y6_CRAVI</name>
<comment type="similarity">
    <text evidence="1">Belongs to the calycin superfamily. Fatty-acid binding protein (FABP) family.</text>
</comment>
<dbReference type="Pfam" id="PF00061">
    <property type="entry name" value="Lipocalin"/>
    <property type="match status" value="1"/>
</dbReference>
<proteinExistence type="inferred from homology"/>
<evidence type="ECO:0000259" key="3">
    <source>
        <dbReference type="Pfam" id="PF00061"/>
    </source>
</evidence>